<name>A0ABX2KK01_9PROT</name>
<dbReference type="Gene3D" id="2.40.50.100">
    <property type="match status" value="1"/>
</dbReference>
<dbReference type="SUPFAM" id="SSF111369">
    <property type="entry name" value="HlyD-like secretion proteins"/>
    <property type="match status" value="2"/>
</dbReference>
<dbReference type="Pfam" id="PF25954">
    <property type="entry name" value="Beta-barrel_RND_2"/>
    <property type="match status" value="1"/>
</dbReference>
<dbReference type="Gene3D" id="1.10.287.470">
    <property type="entry name" value="Helix hairpin bin"/>
    <property type="match status" value="2"/>
</dbReference>
<evidence type="ECO:0000256" key="1">
    <source>
        <dbReference type="SAM" id="Coils"/>
    </source>
</evidence>
<feature type="region of interest" description="Disordered" evidence="2">
    <location>
        <begin position="1"/>
        <end position="51"/>
    </location>
</feature>
<keyword evidence="7" id="KW-1185">Reference proteome</keyword>
<comment type="caution">
    <text evidence="6">The sequence shown here is derived from an EMBL/GenBank/DDBJ whole genome shotgun (WGS) entry which is preliminary data.</text>
</comment>
<feature type="compositionally biased region" description="Basic and acidic residues" evidence="2">
    <location>
        <begin position="7"/>
        <end position="31"/>
    </location>
</feature>
<accession>A0ABX2KK01</accession>
<dbReference type="InterPro" id="IPR058792">
    <property type="entry name" value="Beta-barrel_RND_2"/>
</dbReference>
<feature type="coiled-coil region" evidence="1">
    <location>
        <begin position="212"/>
        <end position="260"/>
    </location>
</feature>
<feature type="domain" description="Multidrug resistance protein MdtA-like barrel-sandwich hybrid" evidence="4">
    <location>
        <begin position="101"/>
        <end position="295"/>
    </location>
</feature>
<dbReference type="Gene3D" id="2.40.30.170">
    <property type="match status" value="1"/>
</dbReference>
<evidence type="ECO:0000313" key="6">
    <source>
        <dbReference type="EMBL" id="NUB01766.1"/>
    </source>
</evidence>
<protein>
    <submittedName>
        <fullName evidence="6">Biotin/lipoyl-binding protein</fullName>
    </submittedName>
</protein>
<evidence type="ECO:0000259" key="4">
    <source>
        <dbReference type="Pfam" id="PF25917"/>
    </source>
</evidence>
<dbReference type="PANTHER" id="PTHR30386">
    <property type="entry name" value="MEMBRANE FUSION SUBUNIT OF EMRAB-TOLC MULTIDRUG EFFLUX PUMP"/>
    <property type="match status" value="1"/>
</dbReference>
<dbReference type="InterPro" id="IPR058625">
    <property type="entry name" value="MdtA-like_BSH"/>
</dbReference>
<keyword evidence="3" id="KW-1133">Transmembrane helix</keyword>
<feature type="transmembrane region" description="Helical" evidence="3">
    <location>
        <begin position="59"/>
        <end position="80"/>
    </location>
</feature>
<feature type="domain" description="CusB-like beta-barrel" evidence="5">
    <location>
        <begin position="299"/>
        <end position="341"/>
    </location>
</feature>
<evidence type="ECO:0000256" key="3">
    <source>
        <dbReference type="SAM" id="Phobius"/>
    </source>
</evidence>
<evidence type="ECO:0000313" key="7">
    <source>
        <dbReference type="Proteomes" id="UP000605086"/>
    </source>
</evidence>
<keyword evidence="3" id="KW-0472">Membrane</keyword>
<organism evidence="6 7">
    <name type="scientific">Azospirillum melinis</name>
    <dbReference type="NCBI Taxonomy" id="328839"/>
    <lineage>
        <taxon>Bacteria</taxon>
        <taxon>Pseudomonadati</taxon>
        <taxon>Pseudomonadota</taxon>
        <taxon>Alphaproteobacteria</taxon>
        <taxon>Rhodospirillales</taxon>
        <taxon>Azospirillaceae</taxon>
        <taxon>Azospirillum</taxon>
    </lineage>
</organism>
<gene>
    <name evidence="6" type="ORF">GBZ48_21155</name>
</gene>
<dbReference type="PANTHER" id="PTHR30386:SF24">
    <property type="entry name" value="MULTIDRUG RESISTANCE EFFLUX PUMP"/>
    <property type="match status" value="1"/>
</dbReference>
<feature type="coiled-coil region" evidence="1">
    <location>
        <begin position="132"/>
        <end position="187"/>
    </location>
</feature>
<evidence type="ECO:0000256" key="2">
    <source>
        <dbReference type="SAM" id="MobiDB-lite"/>
    </source>
</evidence>
<dbReference type="InterPro" id="IPR050739">
    <property type="entry name" value="MFP"/>
</dbReference>
<evidence type="ECO:0000259" key="5">
    <source>
        <dbReference type="Pfam" id="PF25954"/>
    </source>
</evidence>
<sequence length="393" mass="42350">MLIARHFGQERHTMPDDQHRRDVVDLNRQEADSQAGRSERGQPAAGEDRKKPGFIRRHPIAIIAGLVAVALLAVAGYIYWQRNIHPYESTDDAFIDTRQFPVAAKVGGYVTEVAVSDNRHVNAGDLLFRIDTRDYQTALDQAQAQIESAQAAITGYDAQIDAQRAQIEQAKAEVSQAEAAVGFAKEDAARYRDLQSRGAGTVQQAQQSTANLQEQQGKLTSANAAVIAAERQVGALQAQRTSAVADLARAKAQLAQAQLNLSYTAVTAAQPGRVVQLSGAVGQFAQAGQSLAIFVPDDIWVTANFKETQITDMRPGQPVDIRIDAYPGRKVSGHVDSVQPGSGTAFSLLPAENATGNYVKVVQRIPVKIVVDQWPDGVSIGPGMSVVPRVTVR</sequence>
<keyword evidence="3" id="KW-0812">Transmembrane</keyword>
<dbReference type="Proteomes" id="UP000605086">
    <property type="component" value="Unassembled WGS sequence"/>
</dbReference>
<reference evidence="6 7" key="1">
    <citation type="submission" date="2019-10" db="EMBL/GenBank/DDBJ databases">
        <title>Genome sequence of Azospirillum melinis.</title>
        <authorList>
            <person name="Ambrosini A."/>
            <person name="Sant'Anna F.H."/>
            <person name="Cassan F.D."/>
            <person name="Souza E.M."/>
            <person name="Passaglia L.M.P."/>
        </authorList>
    </citation>
    <scope>NUCLEOTIDE SEQUENCE [LARGE SCALE GENOMIC DNA]</scope>
    <source>
        <strain evidence="6 7">TMCY0552</strain>
    </source>
</reference>
<proteinExistence type="predicted"/>
<dbReference type="Pfam" id="PF25917">
    <property type="entry name" value="BSH_RND"/>
    <property type="match status" value="1"/>
</dbReference>
<dbReference type="EMBL" id="WHOS01000030">
    <property type="protein sequence ID" value="NUB01766.1"/>
    <property type="molecule type" value="Genomic_DNA"/>
</dbReference>
<keyword evidence="1" id="KW-0175">Coiled coil</keyword>